<dbReference type="Proteomes" id="UP001605990">
    <property type="component" value="Unassembled WGS sequence"/>
</dbReference>
<evidence type="ECO:0000313" key="2">
    <source>
        <dbReference type="EMBL" id="MFG6301841.1"/>
    </source>
</evidence>
<reference evidence="2 3" key="1">
    <citation type="submission" date="2024-10" db="EMBL/GenBank/DDBJ databases">
        <title>Draft genome assembly of a novel steroid transforming actinomycete isolated from African clawed frog Xenopus laevis.</title>
        <authorList>
            <person name="Bragin E."/>
            <person name="Kollerov V."/>
            <person name="Donova M.V."/>
        </authorList>
    </citation>
    <scope>NUCLEOTIDE SEQUENCE [LARGE SCALE GENOMIC DNA]</scope>
    <source>
        <strain evidence="2 3">MTOC-St3</strain>
    </source>
</reference>
<feature type="region of interest" description="Disordered" evidence="1">
    <location>
        <begin position="1"/>
        <end position="59"/>
    </location>
</feature>
<evidence type="ECO:0000313" key="3">
    <source>
        <dbReference type="Proteomes" id="UP001605990"/>
    </source>
</evidence>
<evidence type="ECO:0000256" key="1">
    <source>
        <dbReference type="SAM" id="MobiDB-lite"/>
    </source>
</evidence>
<proteinExistence type="predicted"/>
<feature type="non-terminal residue" evidence="2">
    <location>
        <position position="89"/>
    </location>
</feature>
<comment type="caution">
    <text evidence="2">The sequence shown here is derived from an EMBL/GenBank/DDBJ whole genome shotgun (WGS) entry which is preliminary data.</text>
</comment>
<name>A0ABW7EF76_STRRO</name>
<dbReference type="EMBL" id="JBIENY010000561">
    <property type="protein sequence ID" value="MFG6301841.1"/>
    <property type="molecule type" value="Genomic_DNA"/>
</dbReference>
<organism evidence="2 3">
    <name type="scientific">Streptomyces rochei</name>
    <name type="common">Streptomyces parvullus</name>
    <dbReference type="NCBI Taxonomy" id="1928"/>
    <lineage>
        <taxon>Bacteria</taxon>
        <taxon>Bacillati</taxon>
        <taxon>Actinomycetota</taxon>
        <taxon>Actinomycetes</taxon>
        <taxon>Kitasatosporales</taxon>
        <taxon>Streptomycetaceae</taxon>
        <taxon>Streptomyces</taxon>
        <taxon>Streptomyces rochei group</taxon>
    </lineage>
</organism>
<gene>
    <name evidence="2" type="ORF">ACGU38_41590</name>
</gene>
<sequence length="89" mass="8724">MHGRIGPPHGSAAAATARRRPIEPQVAGALAHRGTIPSKGGTNATAPPPDAAAPSLDVAAPSLDAAAPSLDVAAPSLDAAAPRRWTPSP</sequence>
<accession>A0ABW7EF76</accession>
<keyword evidence="3" id="KW-1185">Reference proteome</keyword>
<protein>
    <submittedName>
        <fullName evidence="2">Uncharacterized protein</fullName>
    </submittedName>
</protein>